<reference evidence="4" key="1">
    <citation type="submission" date="2017-04" db="EMBL/GenBank/DDBJ databases">
        <title>Function of individual gut microbiota members based on whole genome sequencing of pure cultures obtained from chicken caecum.</title>
        <authorList>
            <person name="Medvecky M."/>
            <person name="Cejkova D."/>
            <person name="Polansky O."/>
            <person name="Karasova D."/>
            <person name="Kubasova T."/>
            <person name="Cizek A."/>
            <person name="Rychlik I."/>
        </authorList>
    </citation>
    <scope>NUCLEOTIDE SEQUENCE [LARGE SCALE GENOMIC DNA]</scope>
    <source>
        <strain evidence="4">An273</strain>
    </source>
</reference>
<dbReference type="InterPro" id="IPR001254">
    <property type="entry name" value="Trypsin_dom"/>
</dbReference>
<gene>
    <name evidence="3" type="ORF">B5F75_07050</name>
</gene>
<dbReference type="RefSeq" id="WP_087289388.1">
    <property type="nucleotide sequence ID" value="NZ_NFJD01000005.1"/>
</dbReference>
<dbReference type="Proteomes" id="UP000196368">
    <property type="component" value="Unassembled WGS sequence"/>
</dbReference>
<dbReference type="InterPro" id="IPR043504">
    <property type="entry name" value="Peptidase_S1_PA_chymotrypsin"/>
</dbReference>
<protein>
    <recommendedName>
        <fullName evidence="2">Peptidase S1 domain-containing protein</fullName>
    </recommendedName>
</protein>
<evidence type="ECO:0000313" key="4">
    <source>
        <dbReference type="Proteomes" id="UP000196368"/>
    </source>
</evidence>
<dbReference type="GO" id="GO:0004252">
    <property type="term" value="F:serine-type endopeptidase activity"/>
    <property type="evidence" value="ECO:0007669"/>
    <property type="project" value="InterPro"/>
</dbReference>
<dbReference type="GO" id="GO:0006508">
    <property type="term" value="P:proteolysis"/>
    <property type="evidence" value="ECO:0007669"/>
    <property type="project" value="InterPro"/>
</dbReference>
<evidence type="ECO:0000313" key="3">
    <source>
        <dbReference type="EMBL" id="OUO56030.1"/>
    </source>
</evidence>
<dbReference type="EMBL" id="NFJD01000005">
    <property type="protein sequence ID" value="OUO56030.1"/>
    <property type="molecule type" value="Genomic_DNA"/>
</dbReference>
<name>A0A1Y4DI90_9BACT</name>
<proteinExistence type="predicted"/>
<dbReference type="OrthoDB" id="3657335at2"/>
<dbReference type="InterPro" id="IPR009003">
    <property type="entry name" value="Peptidase_S1_PA"/>
</dbReference>
<feature type="chain" id="PRO_5012192791" description="Peptidase S1 domain-containing protein" evidence="1">
    <location>
        <begin position="20"/>
        <end position="332"/>
    </location>
</feature>
<comment type="caution">
    <text evidence="3">The sequence shown here is derived from an EMBL/GenBank/DDBJ whole genome shotgun (WGS) entry which is preliminary data.</text>
</comment>
<accession>A0A1Y4DI90</accession>
<organism evidence="3 4">
    <name type="scientific">Candidatus Avelusimicrobium gallicola</name>
    <dbReference type="NCBI Taxonomy" id="2562704"/>
    <lineage>
        <taxon>Bacteria</taxon>
        <taxon>Pseudomonadati</taxon>
        <taxon>Elusimicrobiota</taxon>
        <taxon>Elusimicrobia</taxon>
        <taxon>Elusimicrobiales</taxon>
        <taxon>Elusimicrobiaceae</taxon>
        <taxon>Candidatus Avelusimicrobium</taxon>
    </lineage>
</organism>
<sequence>MWKTIVLLTCLLGAAPVWGQVSVISVTDEDRHTRKEDFYHTFEYYITPTGEKAASVSKCQATRIGRRWFATAAHCVQQNCQNGCLIQMDLLEQPVSALARVTHSAKKPAVFVHPDFSPQKIVKNDFALIRLDLDRAPITYYRRAGGKQKNNLALTRAQFDAFLRQNLQASRQYRRIVSPEFPPLVLFDDGNYVIDRDLSVISIFGGKREIKPDPYPVYYVKALGFAYTHNFGIRKGMSGSGVMSNTGELVGIISANLTSVRGVGNKAARKEEYFMFPVFNAEIASFMESVMGSDYYKLDWKDAFPDFVRKSQRDFSPVVQAVEWVDTHTGAR</sequence>
<keyword evidence="4" id="KW-1185">Reference proteome</keyword>
<feature type="signal peptide" evidence="1">
    <location>
        <begin position="1"/>
        <end position="19"/>
    </location>
</feature>
<feature type="domain" description="Peptidase S1" evidence="2">
    <location>
        <begin position="58"/>
        <end position="133"/>
    </location>
</feature>
<evidence type="ECO:0000256" key="1">
    <source>
        <dbReference type="SAM" id="SignalP"/>
    </source>
</evidence>
<evidence type="ECO:0000259" key="2">
    <source>
        <dbReference type="Pfam" id="PF00089"/>
    </source>
</evidence>
<dbReference type="SUPFAM" id="SSF50494">
    <property type="entry name" value="Trypsin-like serine proteases"/>
    <property type="match status" value="1"/>
</dbReference>
<dbReference type="AlphaFoldDB" id="A0A1Y4DI90"/>
<dbReference type="Gene3D" id="2.40.10.10">
    <property type="entry name" value="Trypsin-like serine proteases"/>
    <property type="match status" value="1"/>
</dbReference>
<keyword evidence="1" id="KW-0732">Signal</keyword>
<dbReference type="Pfam" id="PF00089">
    <property type="entry name" value="Trypsin"/>
    <property type="match status" value="1"/>
</dbReference>